<dbReference type="EMBL" id="OC926917">
    <property type="protein sequence ID" value="CAD7656958.1"/>
    <property type="molecule type" value="Genomic_DNA"/>
</dbReference>
<dbReference type="PANTHER" id="PTHR12085:SF3">
    <property type="entry name" value="SERINE_THREONINE-PROTEIN PHOSPHATASE 2A REGULATORY SUBUNIT B'' SUBUNIT GAMMA"/>
    <property type="match status" value="1"/>
</dbReference>
<keyword evidence="3" id="KW-0106">Calcium</keyword>
<dbReference type="InterPro" id="IPR018247">
    <property type="entry name" value="EF_Hand_1_Ca_BS"/>
</dbReference>
<dbReference type="InterPro" id="IPR039865">
    <property type="entry name" value="PPP2R3C"/>
</dbReference>
<accession>A0A7R9QU60</accession>
<dbReference type="CDD" id="cd21505">
    <property type="entry name" value="PPP2R3C"/>
    <property type="match status" value="1"/>
</dbReference>
<dbReference type="PANTHER" id="PTHR12085">
    <property type="entry name" value="SERINE/THREONINE-PROTEIN PHOSPHATASE 2A REGULATORY SUBUNIT B'' SUBUNIT GAMMA"/>
    <property type="match status" value="1"/>
</dbReference>
<sequence>MSDQTSGATHVDGMDAHVVHKWPQMTEIPRFYEKIPINEDSLAARVREEARAMFLQNMSKNVIENEELQQLWVLLEKSCSQTSESYEKQRIDYLEYKRICGLLDPKSKAKEYFTASVFAKLQDKDPNQKISILNFFNYVMRKVWLRQTRIALSLYDITGQGFLKETDLENYIQELIPTLSQLDSLDKAFHPFYICIAVRKFFFFLDPHKHNKIKIVDILGSGFLDDLLELRDEDLNKTREEANWFSATNTLRLYSSYLRLDEDHNGMLSKPELMKYGNLTNLFIERLFDVCITYDKEIDFKTYVDIVLALENRKEVQSIYFLFSILDIKSKRFIDSDEDLNKTREEANWFSATNTLRLYSSYLRLDEDHNGMLSKSELMKYGNLTNLFIERLFDVCITYDKEIDFKTYVDIVLALENRKEVQSIYFLFSILDIKSKRFIDSFCINYFFKAIQEQMRIQGQEPLNVDDVCNEIFDMVRPQEMGKITFEDLISWY</sequence>
<proteinExistence type="predicted"/>
<evidence type="ECO:0000256" key="3">
    <source>
        <dbReference type="ARBA" id="ARBA00022837"/>
    </source>
</evidence>
<dbReference type="PROSITE" id="PS00018">
    <property type="entry name" value="EF_HAND_1"/>
    <property type="match status" value="2"/>
</dbReference>
<evidence type="ECO:0000313" key="4">
    <source>
        <dbReference type="EMBL" id="CAD7656958.1"/>
    </source>
</evidence>
<dbReference type="OrthoDB" id="10265007at2759"/>
<dbReference type="EMBL" id="CAJPVJ010012092">
    <property type="protein sequence ID" value="CAG2174145.1"/>
    <property type="molecule type" value="Genomic_DNA"/>
</dbReference>
<dbReference type="GO" id="GO:0035303">
    <property type="term" value="P:regulation of dephosphorylation"/>
    <property type="evidence" value="ECO:0007669"/>
    <property type="project" value="InterPro"/>
</dbReference>
<dbReference type="GO" id="GO:0030865">
    <property type="term" value="P:cortical cytoskeleton organization"/>
    <property type="evidence" value="ECO:0007669"/>
    <property type="project" value="TreeGrafter"/>
</dbReference>
<evidence type="ECO:0000256" key="2">
    <source>
        <dbReference type="ARBA" id="ARBA00022490"/>
    </source>
</evidence>
<keyword evidence="5" id="KW-1185">Reference proteome</keyword>
<gene>
    <name evidence="4" type="ORF">ONB1V03_LOCUS13594</name>
</gene>
<keyword evidence="2" id="KW-0963">Cytoplasm</keyword>
<dbReference type="Gene3D" id="1.10.238.220">
    <property type="match status" value="1"/>
</dbReference>
<comment type="subcellular location">
    <subcellularLocation>
        <location evidence="1">Cytoplasm</location>
    </subcellularLocation>
</comment>
<reference evidence="4" key="1">
    <citation type="submission" date="2020-11" db="EMBL/GenBank/DDBJ databases">
        <authorList>
            <person name="Tran Van P."/>
        </authorList>
    </citation>
    <scope>NUCLEOTIDE SEQUENCE</scope>
</reference>
<dbReference type="GO" id="GO:0005813">
    <property type="term" value="C:centrosome"/>
    <property type="evidence" value="ECO:0007669"/>
    <property type="project" value="TreeGrafter"/>
</dbReference>
<dbReference type="GO" id="GO:0000226">
    <property type="term" value="P:microtubule cytoskeleton organization"/>
    <property type="evidence" value="ECO:0007669"/>
    <property type="project" value="TreeGrafter"/>
</dbReference>
<dbReference type="SUPFAM" id="SSF47473">
    <property type="entry name" value="EF-hand"/>
    <property type="match status" value="3"/>
</dbReference>
<dbReference type="GO" id="GO:0005819">
    <property type="term" value="C:spindle"/>
    <property type="evidence" value="ECO:0007669"/>
    <property type="project" value="TreeGrafter"/>
</dbReference>
<protein>
    <recommendedName>
        <fullName evidence="6">Serine/threonine-protein phosphatase 2A regulatory subunit B'' subunit gamma</fullName>
    </recommendedName>
</protein>
<evidence type="ECO:0008006" key="6">
    <source>
        <dbReference type="Google" id="ProtNLM"/>
    </source>
</evidence>
<dbReference type="Gene3D" id="1.10.238.10">
    <property type="entry name" value="EF-hand"/>
    <property type="match status" value="2"/>
</dbReference>
<evidence type="ECO:0000313" key="5">
    <source>
        <dbReference type="Proteomes" id="UP000728032"/>
    </source>
</evidence>
<dbReference type="Proteomes" id="UP000728032">
    <property type="component" value="Unassembled WGS sequence"/>
</dbReference>
<name>A0A7R9QU60_9ACAR</name>
<dbReference type="GO" id="GO:0005737">
    <property type="term" value="C:cytoplasm"/>
    <property type="evidence" value="ECO:0007669"/>
    <property type="project" value="UniProtKB-SubCell"/>
</dbReference>
<evidence type="ECO:0000256" key="1">
    <source>
        <dbReference type="ARBA" id="ARBA00004496"/>
    </source>
</evidence>
<dbReference type="InterPro" id="IPR011992">
    <property type="entry name" value="EF-hand-dom_pair"/>
</dbReference>
<organism evidence="4">
    <name type="scientific">Oppiella nova</name>
    <dbReference type="NCBI Taxonomy" id="334625"/>
    <lineage>
        <taxon>Eukaryota</taxon>
        <taxon>Metazoa</taxon>
        <taxon>Ecdysozoa</taxon>
        <taxon>Arthropoda</taxon>
        <taxon>Chelicerata</taxon>
        <taxon>Arachnida</taxon>
        <taxon>Acari</taxon>
        <taxon>Acariformes</taxon>
        <taxon>Sarcoptiformes</taxon>
        <taxon>Oribatida</taxon>
        <taxon>Brachypylina</taxon>
        <taxon>Oppioidea</taxon>
        <taxon>Oppiidae</taxon>
        <taxon>Oppiella</taxon>
    </lineage>
</organism>
<dbReference type="AlphaFoldDB" id="A0A7R9QU60"/>